<keyword evidence="2" id="KW-1133">Transmembrane helix</keyword>
<evidence type="ECO:0000313" key="4">
    <source>
        <dbReference type="EMBL" id="KAK4115675.1"/>
    </source>
</evidence>
<feature type="compositionally biased region" description="Basic and acidic residues" evidence="1">
    <location>
        <begin position="68"/>
        <end position="82"/>
    </location>
</feature>
<evidence type="ECO:0000313" key="5">
    <source>
        <dbReference type="Proteomes" id="UP001302812"/>
    </source>
</evidence>
<reference evidence="4" key="2">
    <citation type="submission" date="2023-05" db="EMBL/GenBank/DDBJ databases">
        <authorList>
            <consortium name="Lawrence Berkeley National Laboratory"/>
            <person name="Steindorff A."/>
            <person name="Hensen N."/>
            <person name="Bonometti L."/>
            <person name="Westerberg I."/>
            <person name="Brannstrom I.O."/>
            <person name="Guillou S."/>
            <person name="Cros-Aarteil S."/>
            <person name="Calhoun S."/>
            <person name="Haridas S."/>
            <person name="Kuo A."/>
            <person name="Mondo S."/>
            <person name="Pangilinan J."/>
            <person name="Riley R."/>
            <person name="Labutti K."/>
            <person name="Andreopoulos B."/>
            <person name="Lipzen A."/>
            <person name="Chen C."/>
            <person name="Yanf M."/>
            <person name="Daum C."/>
            <person name="Ng V."/>
            <person name="Clum A."/>
            <person name="Ohm R."/>
            <person name="Martin F."/>
            <person name="Silar P."/>
            <person name="Natvig D."/>
            <person name="Lalanne C."/>
            <person name="Gautier V."/>
            <person name="Ament-Velasquez S.L."/>
            <person name="Kruys A."/>
            <person name="Hutchinson M.I."/>
            <person name="Powell A.J."/>
            <person name="Barry K."/>
            <person name="Miller A.N."/>
            <person name="Grigoriev I.V."/>
            <person name="Debuchy R."/>
            <person name="Gladieux P."/>
            <person name="Thoren M.H."/>
            <person name="Johannesson H."/>
        </authorList>
    </citation>
    <scope>NUCLEOTIDE SEQUENCE</scope>
    <source>
        <strain evidence="4">CBS 508.74</strain>
    </source>
</reference>
<dbReference type="AlphaFoldDB" id="A0AAN6TKM5"/>
<keyword evidence="5" id="KW-1185">Reference proteome</keyword>
<sequence>MPSTIDNEGHFKFLLSCIKHSTAGKVNFSAVADELSIVSKAAAAKRYERLLKSHDISPSSPRKAAAASKDKGDEDADSEAKAAPKAPAGRKRKRENAAATVKDDEDEDVPVKKEKRRRVKKETGVKKEEDSDEDVRVKGEGSSNGSSKRDARDTEDCDLYAIPEAFPRPSRSDELVRSSAEDDADDFCVVTGERPVRASVPHLSPTSFGHGAQSMSNRGHGYANFGSAQQDLTWSNSLGPSNRDVFITGPSSVDHRNWSISPHSPRKDILRLDGGIGAFAFAVAVWLWAFHLGLSPFAGVRSGQ</sequence>
<keyword evidence="2" id="KW-0812">Transmembrane</keyword>
<evidence type="ECO:0000259" key="3">
    <source>
        <dbReference type="Pfam" id="PF22980"/>
    </source>
</evidence>
<proteinExistence type="predicted"/>
<dbReference type="RefSeq" id="XP_064673245.1">
    <property type="nucleotide sequence ID" value="XM_064817402.1"/>
</dbReference>
<dbReference type="GeneID" id="89941527"/>
<dbReference type="Proteomes" id="UP001302812">
    <property type="component" value="Unassembled WGS sequence"/>
</dbReference>
<feature type="transmembrane region" description="Helical" evidence="2">
    <location>
        <begin position="269"/>
        <end position="289"/>
    </location>
</feature>
<evidence type="ECO:0000256" key="2">
    <source>
        <dbReference type="SAM" id="Phobius"/>
    </source>
</evidence>
<name>A0AAN6TKM5_9PEZI</name>
<feature type="domain" description="Myb-like DNA-binding" evidence="3">
    <location>
        <begin position="8"/>
        <end position="55"/>
    </location>
</feature>
<organism evidence="4 5">
    <name type="scientific">Canariomyces notabilis</name>
    <dbReference type="NCBI Taxonomy" id="2074819"/>
    <lineage>
        <taxon>Eukaryota</taxon>
        <taxon>Fungi</taxon>
        <taxon>Dikarya</taxon>
        <taxon>Ascomycota</taxon>
        <taxon>Pezizomycotina</taxon>
        <taxon>Sordariomycetes</taxon>
        <taxon>Sordariomycetidae</taxon>
        <taxon>Sordariales</taxon>
        <taxon>Chaetomiaceae</taxon>
        <taxon>Canariomyces</taxon>
    </lineage>
</organism>
<dbReference type="Pfam" id="PF22980">
    <property type="entry name" value="Myb_DNA-bind_8"/>
    <property type="match status" value="1"/>
</dbReference>
<feature type="compositionally biased region" description="Low complexity" evidence="1">
    <location>
        <begin position="57"/>
        <end position="67"/>
    </location>
</feature>
<feature type="region of interest" description="Disordered" evidence="1">
    <location>
        <begin position="51"/>
        <end position="182"/>
    </location>
</feature>
<comment type="caution">
    <text evidence="4">The sequence shown here is derived from an EMBL/GenBank/DDBJ whole genome shotgun (WGS) entry which is preliminary data.</text>
</comment>
<keyword evidence="2" id="KW-0472">Membrane</keyword>
<feature type="compositionally biased region" description="Basic and acidic residues" evidence="1">
    <location>
        <begin position="121"/>
        <end position="139"/>
    </location>
</feature>
<evidence type="ECO:0000256" key="1">
    <source>
        <dbReference type="SAM" id="MobiDB-lite"/>
    </source>
</evidence>
<protein>
    <recommendedName>
        <fullName evidence="3">Myb-like DNA-binding domain-containing protein</fullName>
    </recommendedName>
</protein>
<dbReference type="InterPro" id="IPR054505">
    <property type="entry name" value="Myb_DNA-bind_8"/>
</dbReference>
<accession>A0AAN6TKM5</accession>
<reference evidence="4" key="1">
    <citation type="journal article" date="2023" name="Mol. Phylogenet. Evol.">
        <title>Genome-scale phylogeny and comparative genomics of the fungal order Sordariales.</title>
        <authorList>
            <person name="Hensen N."/>
            <person name="Bonometti L."/>
            <person name="Westerberg I."/>
            <person name="Brannstrom I.O."/>
            <person name="Guillou S."/>
            <person name="Cros-Aarteil S."/>
            <person name="Calhoun S."/>
            <person name="Haridas S."/>
            <person name="Kuo A."/>
            <person name="Mondo S."/>
            <person name="Pangilinan J."/>
            <person name="Riley R."/>
            <person name="LaButti K."/>
            <person name="Andreopoulos B."/>
            <person name="Lipzen A."/>
            <person name="Chen C."/>
            <person name="Yan M."/>
            <person name="Daum C."/>
            <person name="Ng V."/>
            <person name="Clum A."/>
            <person name="Steindorff A."/>
            <person name="Ohm R.A."/>
            <person name="Martin F."/>
            <person name="Silar P."/>
            <person name="Natvig D.O."/>
            <person name="Lalanne C."/>
            <person name="Gautier V."/>
            <person name="Ament-Velasquez S.L."/>
            <person name="Kruys A."/>
            <person name="Hutchinson M.I."/>
            <person name="Powell A.J."/>
            <person name="Barry K."/>
            <person name="Miller A.N."/>
            <person name="Grigoriev I.V."/>
            <person name="Debuchy R."/>
            <person name="Gladieux P."/>
            <person name="Hiltunen Thoren M."/>
            <person name="Johannesson H."/>
        </authorList>
    </citation>
    <scope>NUCLEOTIDE SEQUENCE</scope>
    <source>
        <strain evidence="4">CBS 508.74</strain>
    </source>
</reference>
<feature type="compositionally biased region" description="Basic and acidic residues" evidence="1">
    <location>
        <begin position="170"/>
        <end position="180"/>
    </location>
</feature>
<gene>
    <name evidence="4" type="ORF">N656DRAFT_795384</name>
</gene>
<dbReference type="EMBL" id="MU853334">
    <property type="protein sequence ID" value="KAK4115675.1"/>
    <property type="molecule type" value="Genomic_DNA"/>
</dbReference>